<dbReference type="SUPFAM" id="SSF53807">
    <property type="entry name" value="Helical backbone' metal receptor"/>
    <property type="match status" value="1"/>
</dbReference>
<dbReference type="InterPro" id="IPR002491">
    <property type="entry name" value="ABC_transptr_periplasmic_BD"/>
</dbReference>
<evidence type="ECO:0000259" key="7">
    <source>
        <dbReference type="PROSITE" id="PS50983"/>
    </source>
</evidence>
<keyword evidence="3" id="KW-0813">Transport</keyword>
<dbReference type="GO" id="GO:1901678">
    <property type="term" value="P:iron coordination entity transport"/>
    <property type="evidence" value="ECO:0007669"/>
    <property type="project" value="UniProtKB-ARBA"/>
</dbReference>
<protein>
    <submittedName>
        <fullName evidence="8">Iron complex transport system substrate-binding protein</fullName>
    </submittedName>
</protein>
<evidence type="ECO:0000256" key="1">
    <source>
        <dbReference type="ARBA" id="ARBA00004196"/>
    </source>
</evidence>
<dbReference type="PROSITE" id="PS50983">
    <property type="entry name" value="FE_B12_PBP"/>
    <property type="match status" value="1"/>
</dbReference>
<keyword evidence="9" id="KW-1185">Reference proteome</keyword>
<evidence type="ECO:0000256" key="5">
    <source>
        <dbReference type="SAM" id="MobiDB-lite"/>
    </source>
</evidence>
<dbReference type="PANTHER" id="PTHR30532:SF24">
    <property type="entry name" value="FERRIC ENTEROBACTIN-BINDING PERIPLASMIC PROTEIN FEPB"/>
    <property type="match status" value="1"/>
</dbReference>
<feature type="region of interest" description="Disordered" evidence="5">
    <location>
        <begin position="90"/>
        <end position="111"/>
    </location>
</feature>
<evidence type="ECO:0000256" key="3">
    <source>
        <dbReference type="ARBA" id="ARBA00022448"/>
    </source>
</evidence>
<evidence type="ECO:0000256" key="4">
    <source>
        <dbReference type="ARBA" id="ARBA00022729"/>
    </source>
</evidence>
<feature type="domain" description="Fe/B12 periplasmic-binding" evidence="7">
    <location>
        <begin position="65"/>
        <end position="338"/>
    </location>
</feature>
<dbReference type="PROSITE" id="PS51257">
    <property type="entry name" value="PROKAR_LIPOPROTEIN"/>
    <property type="match status" value="1"/>
</dbReference>
<evidence type="ECO:0000256" key="2">
    <source>
        <dbReference type="ARBA" id="ARBA00008814"/>
    </source>
</evidence>
<evidence type="ECO:0000313" key="8">
    <source>
        <dbReference type="EMBL" id="NYJ35863.1"/>
    </source>
</evidence>
<accession>A0A7Z0ER81</accession>
<comment type="caution">
    <text evidence="8">The sequence shown here is derived from an EMBL/GenBank/DDBJ whole genome shotgun (WGS) entry which is preliminary data.</text>
</comment>
<dbReference type="InterPro" id="IPR051313">
    <property type="entry name" value="Bact_iron-sidero_bind"/>
</dbReference>
<comment type="subcellular location">
    <subcellularLocation>
        <location evidence="1">Cell envelope</location>
    </subcellularLocation>
</comment>
<name>A0A7Z0ER81_9ACTN</name>
<dbReference type="Proteomes" id="UP000572051">
    <property type="component" value="Unassembled WGS sequence"/>
</dbReference>
<evidence type="ECO:0000313" key="9">
    <source>
        <dbReference type="Proteomes" id="UP000572051"/>
    </source>
</evidence>
<dbReference type="AlphaFoldDB" id="A0A7Z0ER81"/>
<feature type="signal peptide" evidence="6">
    <location>
        <begin position="1"/>
        <end position="36"/>
    </location>
</feature>
<evidence type="ECO:0000256" key="6">
    <source>
        <dbReference type="SAM" id="SignalP"/>
    </source>
</evidence>
<dbReference type="Pfam" id="PF01497">
    <property type="entry name" value="Peripla_BP_2"/>
    <property type="match status" value="1"/>
</dbReference>
<sequence length="339" mass="35479">MRILTTTARRHPAAVAATGAALAVLLAGCGSTAPTASDDEETGSGGGWEYTDDRGETISLDAPPENVVVQVNAAAALVDLGFEPTAVFGPRELADGEPDPQAGDVDPETPSVGTEWGEFDMESYLALEPDLVITIAYGDALWYVPEESTDQIQDAAPILAVQLQDVPADEAVQKFTDLAAALGADVDSEAVTAAQEDFDAASAELAEAAEANPGVSVMATNTSADLMNVAKPGFFSDLSYFQAQGVEFVEPDGGEAPNWHDLSWEQASTYEADVILADTRPNSLPADELADIPTWAELPAVQADQVGGWHAETPMSHSKLAPVIRELAELIEGADPDVV</sequence>
<gene>
    <name evidence="8" type="ORF">HNR10_003744</name>
</gene>
<organism evidence="8 9">
    <name type="scientific">Nocardiopsis aegyptia</name>
    <dbReference type="NCBI Taxonomy" id="220378"/>
    <lineage>
        <taxon>Bacteria</taxon>
        <taxon>Bacillati</taxon>
        <taxon>Actinomycetota</taxon>
        <taxon>Actinomycetes</taxon>
        <taxon>Streptosporangiales</taxon>
        <taxon>Nocardiopsidaceae</taxon>
        <taxon>Nocardiopsis</taxon>
    </lineage>
</organism>
<dbReference type="Gene3D" id="3.40.50.1980">
    <property type="entry name" value="Nitrogenase molybdenum iron protein domain"/>
    <property type="match status" value="2"/>
</dbReference>
<dbReference type="GO" id="GO:0030288">
    <property type="term" value="C:outer membrane-bounded periplasmic space"/>
    <property type="evidence" value="ECO:0007669"/>
    <property type="project" value="TreeGrafter"/>
</dbReference>
<dbReference type="EMBL" id="JACCFS010000001">
    <property type="protein sequence ID" value="NYJ35863.1"/>
    <property type="molecule type" value="Genomic_DNA"/>
</dbReference>
<proteinExistence type="inferred from homology"/>
<feature type="region of interest" description="Disordered" evidence="5">
    <location>
        <begin position="34"/>
        <end position="53"/>
    </location>
</feature>
<reference evidence="8 9" key="1">
    <citation type="submission" date="2020-07" db="EMBL/GenBank/DDBJ databases">
        <title>Sequencing the genomes of 1000 actinobacteria strains.</title>
        <authorList>
            <person name="Klenk H.-P."/>
        </authorList>
    </citation>
    <scope>NUCLEOTIDE SEQUENCE [LARGE SCALE GENOMIC DNA]</scope>
    <source>
        <strain evidence="8 9">DSM 44442</strain>
    </source>
</reference>
<dbReference type="RefSeq" id="WP_179825338.1">
    <property type="nucleotide sequence ID" value="NZ_JACCFS010000001.1"/>
</dbReference>
<dbReference type="PANTHER" id="PTHR30532">
    <property type="entry name" value="IRON III DICITRATE-BINDING PERIPLASMIC PROTEIN"/>
    <property type="match status" value="1"/>
</dbReference>
<comment type="similarity">
    <text evidence="2">Belongs to the bacterial solute-binding protein 8 family.</text>
</comment>
<feature type="chain" id="PRO_5038875053" evidence="6">
    <location>
        <begin position="37"/>
        <end position="339"/>
    </location>
</feature>
<keyword evidence="4 6" id="KW-0732">Signal</keyword>